<organism evidence="2 3">
    <name type="scientific">Ktedonosporobacter rubrisoli</name>
    <dbReference type="NCBI Taxonomy" id="2509675"/>
    <lineage>
        <taxon>Bacteria</taxon>
        <taxon>Bacillati</taxon>
        <taxon>Chloroflexota</taxon>
        <taxon>Ktedonobacteria</taxon>
        <taxon>Ktedonobacterales</taxon>
        <taxon>Ktedonosporobacteraceae</taxon>
        <taxon>Ktedonosporobacter</taxon>
    </lineage>
</organism>
<dbReference type="KEGG" id="kbs:EPA93_23180"/>
<dbReference type="Pfam" id="PF13646">
    <property type="entry name" value="HEAT_2"/>
    <property type="match status" value="1"/>
</dbReference>
<accession>A0A4P6JT37</accession>
<dbReference type="PANTHER" id="PTHR12697:SF38">
    <property type="entry name" value="PBS LYASE HEAT DOMAIN PROTEIN REPEAT-CONTAINING PROTEIN"/>
    <property type="match status" value="1"/>
</dbReference>
<evidence type="ECO:0000256" key="1">
    <source>
        <dbReference type="SAM" id="Phobius"/>
    </source>
</evidence>
<keyword evidence="1" id="KW-1133">Transmembrane helix</keyword>
<protein>
    <recommendedName>
        <fullName evidence="4">HEAT repeat domain-containing protein</fullName>
    </recommendedName>
</protein>
<dbReference type="GO" id="GO:0016491">
    <property type="term" value="F:oxidoreductase activity"/>
    <property type="evidence" value="ECO:0007669"/>
    <property type="project" value="TreeGrafter"/>
</dbReference>
<dbReference type="EMBL" id="CP035758">
    <property type="protein sequence ID" value="QBD78727.1"/>
    <property type="molecule type" value="Genomic_DNA"/>
</dbReference>
<dbReference type="PANTHER" id="PTHR12697">
    <property type="entry name" value="PBS LYASE HEAT-LIKE PROTEIN"/>
    <property type="match status" value="1"/>
</dbReference>
<dbReference type="SUPFAM" id="SSF48371">
    <property type="entry name" value="ARM repeat"/>
    <property type="match status" value="1"/>
</dbReference>
<dbReference type="InterPro" id="IPR016024">
    <property type="entry name" value="ARM-type_fold"/>
</dbReference>
<gene>
    <name evidence="2" type="ORF">EPA93_23180</name>
</gene>
<dbReference type="RefSeq" id="WP_129889780.1">
    <property type="nucleotide sequence ID" value="NZ_CP035758.1"/>
</dbReference>
<keyword evidence="1" id="KW-0812">Transmembrane</keyword>
<feature type="transmembrane region" description="Helical" evidence="1">
    <location>
        <begin position="241"/>
        <end position="262"/>
    </location>
</feature>
<dbReference type="Gene3D" id="1.25.10.10">
    <property type="entry name" value="Leucine-rich Repeat Variant"/>
    <property type="match status" value="1"/>
</dbReference>
<feature type="transmembrane region" description="Helical" evidence="1">
    <location>
        <begin position="381"/>
        <end position="400"/>
    </location>
</feature>
<feature type="transmembrane region" description="Helical" evidence="1">
    <location>
        <begin position="290"/>
        <end position="312"/>
    </location>
</feature>
<dbReference type="SMART" id="SM00567">
    <property type="entry name" value="EZ_HEAT"/>
    <property type="match status" value="3"/>
</dbReference>
<keyword evidence="1" id="KW-0472">Membrane</keyword>
<sequence length="406" mass="45059">MDASNFKGPQDRQSIFQAREQEYRAPESLQAQVLQRIEIAHDYLTAQRPEQEMLAGIDDARWEVRAAALHGLQDVASSEVILQALQDEHPLVRAIAVQALGQFGKPLSIVALTQALEDPAWEVRERAVFVVRTLEGLSAQSLLTKAARDPHPAVRLAAREALAGHKTATTAQSQKICTLQRVQPGLWQHLFGWPKRIRSFWIVCGMQLITMRGYWLTSLGVLLLGYMMILITALGPLRHTIYSISLALAMVTTFSATIAVAFTTDLRYDRGIEITLSTSTSLRTILCSRYLIAIGLHVLFSALASTIIALLYQQACWSIMQMWLGPLFLASSLTFTLVLILSAWISVLLTFLVGISQTLNLIPGKLSIGFSTHLWQTNPEILLIALACFALALFSIQVRARNKQTL</sequence>
<dbReference type="AlphaFoldDB" id="A0A4P6JT37"/>
<evidence type="ECO:0008006" key="4">
    <source>
        <dbReference type="Google" id="ProtNLM"/>
    </source>
</evidence>
<dbReference type="Proteomes" id="UP000290365">
    <property type="component" value="Chromosome"/>
</dbReference>
<dbReference type="InterPro" id="IPR011989">
    <property type="entry name" value="ARM-like"/>
</dbReference>
<evidence type="ECO:0000313" key="2">
    <source>
        <dbReference type="EMBL" id="QBD78727.1"/>
    </source>
</evidence>
<feature type="transmembrane region" description="Helical" evidence="1">
    <location>
        <begin position="214"/>
        <end position="234"/>
    </location>
</feature>
<feature type="transmembrane region" description="Helical" evidence="1">
    <location>
        <begin position="324"/>
        <end position="355"/>
    </location>
</feature>
<dbReference type="InterPro" id="IPR004155">
    <property type="entry name" value="PBS_lyase_HEAT"/>
</dbReference>
<reference evidence="2 3" key="1">
    <citation type="submission" date="2019-01" db="EMBL/GenBank/DDBJ databases">
        <title>Ktedonosporobacter rubrisoli SCAWS-G2.</title>
        <authorList>
            <person name="Huang Y."/>
            <person name="Yan B."/>
        </authorList>
    </citation>
    <scope>NUCLEOTIDE SEQUENCE [LARGE SCALE GENOMIC DNA]</scope>
    <source>
        <strain evidence="2 3">SCAWS-G2</strain>
    </source>
</reference>
<evidence type="ECO:0000313" key="3">
    <source>
        <dbReference type="Proteomes" id="UP000290365"/>
    </source>
</evidence>
<name>A0A4P6JT37_KTERU</name>
<proteinExistence type="predicted"/>
<keyword evidence="3" id="KW-1185">Reference proteome</keyword>
<dbReference type="OrthoDB" id="162351at2"/>